<dbReference type="Gene3D" id="1.20.1050.10">
    <property type="match status" value="1"/>
</dbReference>
<dbReference type="EMBL" id="CAJNOQ010004054">
    <property type="protein sequence ID" value="CAF1042563.1"/>
    <property type="molecule type" value="Genomic_DNA"/>
</dbReference>
<dbReference type="FunFam" id="1.20.1050.10:FF:000030">
    <property type="entry name" value="Glutathione S-transferase S1"/>
    <property type="match status" value="1"/>
</dbReference>
<feature type="domain" description="GST N-terminal" evidence="1">
    <location>
        <begin position="2"/>
        <end position="90"/>
    </location>
</feature>
<dbReference type="CDD" id="cd03039">
    <property type="entry name" value="GST_N_Sigma_like"/>
    <property type="match status" value="1"/>
</dbReference>
<dbReference type="EMBL" id="CAJOBC010004054">
    <property type="protein sequence ID" value="CAF3812715.1"/>
    <property type="molecule type" value="Genomic_DNA"/>
</dbReference>
<dbReference type="InterPro" id="IPR010987">
    <property type="entry name" value="Glutathione-S-Trfase_C-like"/>
</dbReference>
<dbReference type="AlphaFoldDB" id="A0A814JUB7"/>
<dbReference type="InterPro" id="IPR050213">
    <property type="entry name" value="GST_superfamily"/>
</dbReference>
<dbReference type="GO" id="GO:0006749">
    <property type="term" value="P:glutathione metabolic process"/>
    <property type="evidence" value="ECO:0007669"/>
    <property type="project" value="TreeGrafter"/>
</dbReference>
<dbReference type="CDD" id="cd03192">
    <property type="entry name" value="GST_C_Sigma_like"/>
    <property type="match status" value="1"/>
</dbReference>
<dbReference type="Proteomes" id="UP000681722">
    <property type="component" value="Unassembled WGS sequence"/>
</dbReference>
<dbReference type="SFLD" id="SFLDG01205">
    <property type="entry name" value="AMPS.1"/>
    <property type="match status" value="1"/>
</dbReference>
<keyword evidence="5" id="KW-1185">Reference proteome</keyword>
<dbReference type="Pfam" id="PF14497">
    <property type="entry name" value="GST_C_3"/>
    <property type="match status" value="1"/>
</dbReference>
<evidence type="ECO:0000313" key="4">
    <source>
        <dbReference type="EMBL" id="CAF3812715.1"/>
    </source>
</evidence>
<dbReference type="Gene3D" id="3.40.30.10">
    <property type="entry name" value="Glutaredoxin"/>
    <property type="match status" value="1"/>
</dbReference>
<dbReference type="PANTHER" id="PTHR11571">
    <property type="entry name" value="GLUTATHIONE S-TRANSFERASE"/>
    <property type="match status" value="1"/>
</dbReference>
<accession>A0A814JUB7</accession>
<reference evidence="3" key="1">
    <citation type="submission" date="2021-02" db="EMBL/GenBank/DDBJ databases">
        <authorList>
            <person name="Nowell W R."/>
        </authorList>
    </citation>
    <scope>NUCLEOTIDE SEQUENCE</scope>
</reference>
<dbReference type="InterPro" id="IPR004046">
    <property type="entry name" value="GST_C"/>
</dbReference>
<evidence type="ECO:0000313" key="3">
    <source>
        <dbReference type="EMBL" id="CAF1042563.1"/>
    </source>
</evidence>
<dbReference type="SUPFAM" id="SSF47616">
    <property type="entry name" value="GST C-terminal domain-like"/>
    <property type="match status" value="1"/>
</dbReference>
<dbReference type="OrthoDB" id="414243at2759"/>
<evidence type="ECO:0000259" key="2">
    <source>
        <dbReference type="PROSITE" id="PS50405"/>
    </source>
</evidence>
<dbReference type="InterPro" id="IPR040079">
    <property type="entry name" value="Glutathione_S-Trfase"/>
</dbReference>
<proteinExistence type="predicted"/>
<dbReference type="PROSITE" id="PS50405">
    <property type="entry name" value="GST_CTER"/>
    <property type="match status" value="1"/>
</dbReference>
<dbReference type="GO" id="GO:0004364">
    <property type="term" value="F:glutathione transferase activity"/>
    <property type="evidence" value="ECO:0007669"/>
    <property type="project" value="TreeGrafter"/>
</dbReference>
<dbReference type="SFLD" id="SFLDS00019">
    <property type="entry name" value="Glutathione_Transferase_(cytos"/>
    <property type="match status" value="1"/>
</dbReference>
<sequence length="192" mass="22061">MSEYKLYYFNGRGRGEITRLIFAAAGQKFDDIRYDDDAWPVHKNEMPLGQMPVSSRFVAKQFNLAGKDNLEQAKTDAVIDTIAETAEKLGPLIFEEDESKKQIEMKRFITDDLPKQLKDLDTLQSSYGQGAPYFVGNSLTWADLSFYDVSQCLLDIDQNVLEKYPKLKRNREEVAKQPKVAAYLRNRPETSF</sequence>
<dbReference type="InterPro" id="IPR004045">
    <property type="entry name" value="Glutathione_S-Trfase_N"/>
</dbReference>
<evidence type="ECO:0000259" key="1">
    <source>
        <dbReference type="PROSITE" id="PS50404"/>
    </source>
</evidence>
<dbReference type="SFLD" id="SFLDG00363">
    <property type="entry name" value="AMPS_(cytGST):_Alpha-__Mu-__Pi"/>
    <property type="match status" value="1"/>
</dbReference>
<evidence type="ECO:0000313" key="5">
    <source>
        <dbReference type="Proteomes" id="UP000663829"/>
    </source>
</evidence>
<dbReference type="SUPFAM" id="SSF52833">
    <property type="entry name" value="Thioredoxin-like"/>
    <property type="match status" value="1"/>
</dbReference>
<organism evidence="3 5">
    <name type="scientific">Didymodactylos carnosus</name>
    <dbReference type="NCBI Taxonomy" id="1234261"/>
    <lineage>
        <taxon>Eukaryota</taxon>
        <taxon>Metazoa</taxon>
        <taxon>Spiralia</taxon>
        <taxon>Gnathifera</taxon>
        <taxon>Rotifera</taxon>
        <taxon>Eurotatoria</taxon>
        <taxon>Bdelloidea</taxon>
        <taxon>Philodinida</taxon>
        <taxon>Philodinidae</taxon>
        <taxon>Didymodactylos</taxon>
    </lineage>
</organism>
<dbReference type="PROSITE" id="PS50404">
    <property type="entry name" value="GST_NTER"/>
    <property type="match status" value="1"/>
</dbReference>
<protein>
    <submittedName>
        <fullName evidence="3">Uncharacterized protein</fullName>
    </submittedName>
</protein>
<gene>
    <name evidence="3" type="ORF">GPM918_LOCUS15856</name>
    <name evidence="4" type="ORF">SRO942_LOCUS15856</name>
</gene>
<comment type="caution">
    <text evidence="3">The sequence shown here is derived from an EMBL/GenBank/DDBJ whole genome shotgun (WGS) entry which is preliminary data.</text>
</comment>
<feature type="domain" description="GST C-terminal" evidence="2">
    <location>
        <begin position="68"/>
        <end position="192"/>
    </location>
</feature>
<dbReference type="PANTHER" id="PTHR11571:SF150">
    <property type="entry name" value="GLUTATHIONE S-TRANSFERASE"/>
    <property type="match status" value="1"/>
</dbReference>
<name>A0A814JUB7_9BILA</name>
<dbReference type="InterPro" id="IPR036282">
    <property type="entry name" value="Glutathione-S-Trfase_C_sf"/>
</dbReference>
<dbReference type="InterPro" id="IPR036249">
    <property type="entry name" value="Thioredoxin-like_sf"/>
</dbReference>
<dbReference type="Proteomes" id="UP000663829">
    <property type="component" value="Unassembled WGS sequence"/>
</dbReference>